<sequence>MGSKDSKRSRPGVFRILVLALAAAAVVKELRLPADERTWNGKVAGFVPYDFRMPTAERIKQRLWDTDGDHLLSPHVFGVGWTVNLGRVYALVRERID</sequence>
<evidence type="ECO:0000313" key="2">
    <source>
        <dbReference type="EMBL" id="MBT0995546.1"/>
    </source>
</evidence>
<accession>A0ABS5U2K4</accession>
<comment type="caution">
    <text evidence="2">The sequence shown here is derived from an EMBL/GenBank/DDBJ whole genome shotgun (WGS) entry which is preliminary data.</text>
</comment>
<evidence type="ECO:0000313" key="3">
    <source>
        <dbReference type="Proteomes" id="UP000722125"/>
    </source>
</evidence>
<protein>
    <recommendedName>
        <fullName evidence="1">DUF5808 domain-containing protein</fullName>
    </recommendedName>
</protein>
<dbReference type="Pfam" id="PF19124">
    <property type="entry name" value="DUF5808"/>
    <property type="match status" value="1"/>
</dbReference>
<feature type="domain" description="DUF5808" evidence="1">
    <location>
        <begin position="68"/>
        <end position="90"/>
    </location>
</feature>
<proteinExistence type="predicted"/>
<dbReference type="InterPro" id="IPR043831">
    <property type="entry name" value="DUF5808"/>
</dbReference>
<organism evidence="2 3">
    <name type="scientific">Cellulomonas fulva</name>
    <dbReference type="NCBI Taxonomy" id="2835530"/>
    <lineage>
        <taxon>Bacteria</taxon>
        <taxon>Bacillati</taxon>
        <taxon>Actinomycetota</taxon>
        <taxon>Actinomycetes</taxon>
        <taxon>Micrococcales</taxon>
        <taxon>Cellulomonadaceae</taxon>
        <taxon>Cellulomonas</taxon>
    </lineage>
</organism>
<keyword evidence="3" id="KW-1185">Reference proteome</keyword>
<evidence type="ECO:0000259" key="1">
    <source>
        <dbReference type="Pfam" id="PF19124"/>
    </source>
</evidence>
<gene>
    <name evidence="2" type="ORF">KIN34_14775</name>
</gene>
<dbReference type="Proteomes" id="UP000722125">
    <property type="component" value="Unassembled WGS sequence"/>
</dbReference>
<dbReference type="EMBL" id="JAHBOH010000002">
    <property type="protein sequence ID" value="MBT0995546.1"/>
    <property type="molecule type" value="Genomic_DNA"/>
</dbReference>
<name>A0ABS5U2K4_9CELL</name>
<reference evidence="2 3" key="1">
    <citation type="submission" date="2021-05" db="EMBL/GenBank/DDBJ databases">
        <title>Description of Cellulomonas sp. DKR-3 sp. nov.</title>
        <authorList>
            <person name="Dahal R.H."/>
            <person name="Chaudhary D.K."/>
        </authorList>
    </citation>
    <scope>NUCLEOTIDE SEQUENCE [LARGE SCALE GENOMIC DNA]</scope>
    <source>
        <strain evidence="2 3">DKR-3</strain>
    </source>
</reference>
<dbReference type="RefSeq" id="WP_214352583.1">
    <property type="nucleotide sequence ID" value="NZ_JAHBOH010000002.1"/>
</dbReference>